<dbReference type="GO" id="GO:1990904">
    <property type="term" value="C:ribonucleoprotein complex"/>
    <property type="evidence" value="ECO:0007669"/>
    <property type="project" value="UniProtKB-KW"/>
</dbReference>
<dbReference type="PANTHER" id="PTHR10732">
    <property type="entry name" value="40S RIBOSOMAL PROTEIN S17"/>
    <property type="match status" value="1"/>
</dbReference>
<dbReference type="GO" id="GO:0005829">
    <property type="term" value="C:cytosol"/>
    <property type="evidence" value="ECO:0007669"/>
    <property type="project" value="UniProtKB-ARBA"/>
</dbReference>
<proteinExistence type="inferred from homology"/>
<evidence type="ECO:0000313" key="5">
    <source>
        <dbReference type="Proteomes" id="UP000738359"/>
    </source>
</evidence>
<dbReference type="PANTHER" id="PTHR10732:SF0">
    <property type="entry name" value="40S RIBOSOMAL PROTEIN S17"/>
    <property type="match status" value="1"/>
</dbReference>
<keyword evidence="3" id="KW-0687">Ribonucleoprotein</keyword>
<evidence type="ECO:0000256" key="2">
    <source>
        <dbReference type="ARBA" id="ARBA00022980"/>
    </source>
</evidence>
<keyword evidence="5" id="KW-1185">Reference proteome</keyword>
<dbReference type="GO" id="GO:0005840">
    <property type="term" value="C:ribosome"/>
    <property type="evidence" value="ECO:0007669"/>
    <property type="project" value="UniProtKB-KW"/>
</dbReference>
<comment type="similarity">
    <text evidence="1">Belongs to the eukaryotic ribosomal protein eS17 family.</text>
</comment>
<name>A0A9P6ITT8_MORAP</name>
<comment type="caution">
    <text evidence="4">The sequence shown here is derived from an EMBL/GenBank/DDBJ whole genome shotgun (WGS) entry which is preliminary data.</text>
</comment>
<dbReference type="Pfam" id="PF00833">
    <property type="entry name" value="Ribosomal_S17e"/>
    <property type="match status" value="1"/>
</dbReference>
<dbReference type="InterPro" id="IPR018273">
    <property type="entry name" value="Ribosomal_eS17_CS"/>
</dbReference>
<evidence type="ECO:0000256" key="3">
    <source>
        <dbReference type="ARBA" id="ARBA00023274"/>
    </source>
</evidence>
<gene>
    <name evidence="4" type="primary">RPS17_2</name>
    <name evidence="4" type="ORF">BGZ70_002609</name>
</gene>
<dbReference type="Proteomes" id="UP000738359">
    <property type="component" value="Unassembled WGS sequence"/>
</dbReference>
<reference evidence="4" key="1">
    <citation type="journal article" date="2020" name="Fungal Divers.">
        <title>Resolving the Mortierellaceae phylogeny through synthesis of multi-gene phylogenetics and phylogenomics.</title>
        <authorList>
            <person name="Vandepol N."/>
            <person name="Liber J."/>
            <person name="Desiro A."/>
            <person name="Na H."/>
            <person name="Kennedy M."/>
            <person name="Barry K."/>
            <person name="Grigoriev I.V."/>
            <person name="Miller A.N."/>
            <person name="O'Donnell K."/>
            <person name="Stajich J.E."/>
            <person name="Bonito G."/>
        </authorList>
    </citation>
    <scope>NUCLEOTIDE SEQUENCE</scope>
    <source>
        <strain evidence="4">CK1249</strain>
    </source>
</reference>
<sequence length="148" mass="16987">MVLCCTLTFSTCRTKTVKRASKVLIEKYYPRLTLDFQTNKKIASEVAIIPSKRLRNKIAGFTTHLMKRIQRGPVRGISFKLQEEERERKDNYIPEVSALDTSAIEIDTETQNLLKSLNFEELAGVTAIEVKQTVVETRKPRGDRKERA</sequence>
<dbReference type="InterPro" id="IPR001210">
    <property type="entry name" value="Ribosomal_eS17"/>
</dbReference>
<dbReference type="EMBL" id="JAAAHY010001647">
    <property type="protein sequence ID" value="KAF9947585.1"/>
    <property type="molecule type" value="Genomic_DNA"/>
</dbReference>
<dbReference type="AlphaFoldDB" id="A0A9P6ITT8"/>
<dbReference type="GO" id="GO:0003735">
    <property type="term" value="F:structural constituent of ribosome"/>
    <property type="evidence" value="ECO:0007669"/>
    <property type="project" value="InterPro"/>
</dbReference>
<dbReference type="OrthoDB" id="1727351at2759"/>
<dbReference type="HAMAP" id="MF_00511">
    <property type="entry name" value="Ribosomal_eS17"/>
    <property type="match status" value="1"/>
</dbReference>
<evidence type="ECO:0000313" key="4">
    <source>
        <dbReference type="EMBL" id="KAF9947585.1"/>
    </source>
</evidence>
<dbReference type="InterPro" id="IPR036401">
    <property type="entry name" value="Ribosomal_eS17_sf"/>
</dbReference>
<dbReference type="SUPFAM" id="SSF116820">
    <property type="entry name" value="Rps17e-like"/>
    <property type="match status" value="1"/>
</dbReference>
<keyword evidence="2 4" id="KW-0689">Ribosomal protein</keyword>
<dbReference type="GO" id="GO:0006412">
    <property type="term" value="P:translation"/>
    <property type="evidence" value="ECO:0007669"/>
    <property type="project" value="InterPro"/>
</dbReference>
<protein>
    <submittedName>
        <fullName evidence="4">40S ribosomal protein S17</fullName>
    </submittedName>
</protein>
<dbReference type="PROSITE" id="PS00712">
    <property type="entry name" value="RIBOSOMAL_S17E"/>
    <property type="match status" value="1"/>
</dbReference>
<dbReference type="Gene3D" id="1.10.60.20">
    <property type="entry name" value="Ribosomal protein S17e-like"/>
    <property type="match status" value="1"/>
</dbReference>
<evidence type="ECO:0000256" key="1">
    <source>
        <dbReference type="ARBA" id="ARBA00010444"/>
    </source>
</evidence>
<dbReference type="FunFam" id="1.10.60.20:FF:000001">
    <property type="entry name" value="40S ribosomal protein S17"/>
    <property type="match status" value="1"/>
</dbReference>
<organism evidence="4 5">
    <name type="scientific">Mortierella alpina</name>
    <name type="common">Oleaginous fungus</name>
    <name type="synonym">Mortierella renispora</name>
    <dbReference type="NCBI Taxonomy" id="64518"/>
    <lineage>
        <taxon>Eukaryota</taxon>
        <taxon>Fungi</taxon>
        <taxon>Fungi incertae sedis</taxon>
        <taxon>Mucoromycota</taxon>
        <taxon>Mortierellomycotina</taxon>
        <taxon>Mortierellomycetes</taxon>
        <taxon>Mortierellales</taxon>
        <taxon>Mortierellaceae</taxon>
        <taxon>Mortierella</taxon>
    </lineage>
</organism>
<accession>A0A9P6ITT8</accession>